<evidence type="ECO:0000313" key="2">
    <source>
        <dbReference type="EMBL" id="MDV5169034.1"/>
    </source>
</evidence>
<keyword evidence="1" id="KW-1133">Transmembrane helix</keyword>
<keyword evidence="1" id="KW-0472">Membrane</keyword>
<dbReference type="RefSeq" id="WP_317521802.1">
    <property type="nucleotide sequence ID" value="NZ_JAWJZI010000003.1"/>
</dbReference>
<gene>
    <name evidence="2" type="ORF">R2X38_08480</name>
</gene>
<evidence type="ECO:0000313" key="3">
    <source>
        <dbReference type="Proteomes" id="UP001186452"/>
    </source>
</evidence>
<sequence>MDSDLKFAVLTAIITMTVILGFGLVSVTA</sequence>
<dbReference type="Proteomes" id="UP001186452">
    <property type="component" value="Unassembled WGS sequence"/>
</dbReference>
<dbReference type="NCBIfam" id="NF033411">
    <property type="entry name" value="small_mem_YnhF"/>
    <property type="match status" value="1"/>
</dbReference>
<feature type="transmembrane region" description="Helical" evidence="1">
    <location>
        <begin position="7"/>
        <end position="27"/>
    </location>
</feature>
<keyword evidence="3" id="KW-1185">Reference proteome</keyword>
<reference evidence="2 3" key="1">
    <citation type="submission" date="2023-10" db="EMBL/GenBank/DDBJ databases">
        <title>Marine bacteria isolated from horseshoe crab.</title>
        <authorList>
            <person name="Cheng T.H."/>
        </authorList>
    </citation>
    <scope>NUCLEOTIDE SEQUENCE [LARGE SCALE GENOMIC DNA]</scope>
    <source>
        <strain evidence="2 3">HSC6</strain>
    </source>
</reference>
<name>A0ABU3ZG00_9GAMM</name>
<keyword evidence="1" id="KW-0812">Transmembrane</keyword>
<accession>A0ABU3ZG00</accession>
<organism evidence="2 3">
    <name type="scientific">Photobacterium rosenbergii</name>
    <dbReference type="NCBI Taxonomy" id="294936"/>
    <lineage>
        <taxon>Bacteria</taxon>
        <taxon>Pseudomonadati</taxon>
        <taxon>Pseudomonadota</taxon>
        <taxon>Gammaproteobacteria</taxon>
        <taxon>Vibrionales</taxon>
        <taxon>Vibrionaceae</taxon>
        <taxon>Photobacterium</taxon>
    </lineage>
</organism>
<dbReference type="InterPro" id="IPR047743">
    <property type="entry name" value="YnhF-like"/>
</dbReference>
<evidence type="ECO:0000256" key="1">
    <source>
        <dbReference type="SAM" id="Phobius"/>
    </source>
</evidence>
<dbReference type="EMBL" id="JAWJZI010000003">
    <property type="protein sequence ID" value="MDV5169034.1"/>
    <property type="molecule type" value="Genomic_DNA"/>
</dbReference>
<proteinExistence type="predicted"/>
<protein>
    <submittedName>
        <fullName evidence="2">YnhF family membrane protein</fullName>
    </submittedName>
</protein>
<comment type="caution">
    <text evidence="2">The sequence shown here is derived from an EMBL/GenBank/DDBJ whole genome shotgun (WGS) entry which is preliminary data.</text>
</comment>